<dbReference type="AlphaFoldDB" id="A0A453K0V5"/>
<reference evidence="2" key="4">
    <citation type="submission" date="2019-03" db="UniProtKB">
        <authorList>
            <consortium name="EnsemblPlants"/>
        </authorList>
    </citation>
    <scope>IDENTIFICATION</scope>
</reference>
<accession>A0A453K0V5</accession>
<feature type="chain" id="PRO_5019305213" evidence="1">
    <location>
        <begin position="17"/>
        <end position="118"/>
    </location>
</feature>
<dbReference type="EnsemblPlants" id="AET5Gv20253600.18">
    <property type="protein sequence ID" value="AET5Gv20253600.18"/>
    <property type="gene ID" value="AET5Gv20253600"/>
</dbReference>
<keyword evidence="3" id="KW-1185">Reference proteome</keyword>
<evidence type="ECO:0000256" key="1">
    <source>
        <dbReference type="SAM" id="SignalP"/>
    </source>
</evidence>
<protein>
    <submittedName>
        <fullName evidence="2">Uncharacterized protein</fullName>
    </submittedName>
</protein>
<proteinExistence type="predicted"/>
<reference evidence="2" key="3">
    <citation type="journal article" date="2017" name="Nature">
        <title>Genome sequence of the progenitor of the wheat D genome Aegilops tauschii.</title>
        <authorList>
            <person name="Luo M.C."/>
            <person name="Gu Y.Q."/>
            <person name="Puiu D."/>
            <person name="Wang H."/>
            <person name="Twardziok S.O."/>
            <person name="Deal K.R."/>
            <person name="Huo N."/>
            <person name="Zhu T."/>
            <person name="Wang L."/>
            <person name="Wang Y."/>
            <person name="McGuire P.E."/>
            <person name="Liu S."/>
            <person name="Long H."/>
            <person name="Ramasamy R.K."/>
            <person name="Rodriguez J.C."/>
            <person name="Van S.L."/>
            <person name="Yuan L."/>
            <person name="Wang Z."/>
            <person name="Xia Z."/>
            <person name="Xiao L."/>
            <person name="Anderson O.D."/>
            <person name="Ouyang S."/>
            <person name="Liang Y."/>
            <person name="Zimin A.V."/>
            <person name="Pertea G."/>
            <person name="Qi P."/>
            <person name="Bennetzen J.L."/>
            <person name="Dai X."/>
            <person name="Dawson M.W."/>
            <person name="Muller H.G."/>
            <person name="Kugler K."/>
            <person name="Rivarola-Duarte L."/>
            <person name="Spannagl M."/>
            <person name="Mayer K.F.X."/>
            <person name="Lu F.H."/>
            <person name="Bevan M.W."/>
            <person name="Leroy P."/>
            <person name="Li P."/>
            <person name="You F.M."/>
            <person name="Sun Q."/>
            <person name="Liu Z."/>
            <person name="Lyons E."/>
            <person name="Wicker T."/>
            <person name="Salzberg S.L."/>
            <person name="Devos K.M."/>
            <person name="Dvorak J."/>
        </authorList>
    </citation>
    <scope>NUCLEOTIDE SEQUENCE [LARGE SCALE GENOMIC DNA]</scope>
    <source>
        <strain evidence="2">cv. AL8/78</strain>
    </source>
</reference>
<organism evidence="2 3">
    <name type="scientific">Aegilops tauschii subsp. strangulata</name>
    <name type="common">Goatgrass</name>
    <dbReference type="NCBI Taxonomy" id="200361"/>
    <lineage>
        <taxon>Eukaryota</taxon>
        <taxon>Viridiplantae</taxon>
        <taxon>Streptophyta</taxon>
        <taxon>Embryophyta</taxon>
        <taxon>Tracheophyta</taxon>
        <taxon>Spermatophyta</taxon>
        <taxon>Magnoliopsida</taxon>
        <taxon>Liliopsida</taxon>
        <taxon>Poales</taxon>
        <taxon>Poaceae</taxon>
        <taxon>BOP clade</taxon>
        <taxon>Pooideae</taxon>
        <taxon>Triticodae</taxon>
        <taxon>Triticeae</taxon>
        <taxon>Triticinae</taxon>
        <taxon>Aegilops</taxon>
    </lineage>
</organism>
<reference evidence="2" key="5">
    <citation type="journal article" date="2021" name="G3 (Bethesda)">
        <title>Aegilops tauschii genome assembly Aet v5.0 features greater sequence contiguity and improved annotation.</title>
        <authorList>
            <person name="Wang L."/>
            <person name="Zhu T."/>
            <person name="Rodriguez J.C."/>
            <person name="Deal K.R."/>
            <person name="Dubcovsky J."/>
            <person name="McGuire P.E."/>
            <person name="Lux T."/>
            <person name="Spannagl M."/>
            <person name="Mayer K.F.X."/>
            <person name="Baldrich P."/>
            <person name="Meyers B.C."/>
            <person name="Huo N."/>
            <person name="Gu Y.Q."/>
            <person name="Zhou H."/>
            <person name="Devos K.M."/>
            <person name="Bennetzen J.L."/>
            <person name="Unver T."/>
            <person name="Budak H."/>
            <person name="Gulick P.J."/>
            <person name="Galiba G."/>
            <person name="Kalapos B."/>
            <person name="Nelson D.R."/>
            <person name="Li P."/>
            <person name="You F.M."/>
            <person name="Luo M.C."/>
            <person name="Dvorak J."/>
        </authorList>
    </citation>
    <scope>NUCLEOTIDE SEQUENCE [LARGE SCALE GENOMIC DNA]</scope>
    <source>
        <strain evidence="2">cv. AL8/78</strain>
    </source>
</reference>
<reference evidence="3" key="2">
    <citation type="journal article" date="2017" name="Nat. Plants">
        <title>The Aegilops tauschii genome reveals multiple impacts of transposons.</title>
        <authorList>
            <person name="Zhao G."/>
            <person name="Zou C."/>
            <person name="Li K."/>
            <person name="Wang K."/>
            <person name="Li T."/>
            <person name="Gao L."/>
            <person name="Zhang X."/>
            <person name="Wang H."/>
            <person name="Yang Z."/>
            <person name="Liu X."/>
            <person name="Jiang W."/>
            <person name="Mao L."/>
            <person name="Kong X."/>
            <person name="Jiao Y."/>
            <person name="Jia J."/>
        </authorList>
    </citation>
    <scope>NUCLEOTIDE SEQUENCE [LARGE SCALE GENOMIC DNA]</scope>
    <source>
        <strain evidence="3">cv. AL8/78</strain>
    </source>
</reference>
<sequence length="118" mass="13697">MGWAFFELGWGGFSSGWCFSAAWRLGAGRRARVVRPWERGCVWKGNRLLLGRDLLRRRWLWGLLRLQCRRVTLVSSCVFVERRDTIWGGWCSCERRRFGASLSALGHGCLLWLHLGEV</sequence>
<evidence type="ECO:0000313" key="2">
    <source>
        <dbReference type="EnsemblPlants" id="AET5Gv20253600.18"/>
    </source>
</evidence>
<dbReference type="Proteomes" id="UP000015105">
    <property type="component" value="Chromosome 5D"/>
</dbReference>
<reference evidence="3" key="1">
    <citation type="journal article" date="2014" name="Science">
        <title>Ancient hybridizations among the ancestral genomes of bread wheat.</title>
        <authorList>
            <consortium name="International Wheat Genome Sequencing Consortium,"/>
            <person name="Marcussen T."/>
            <person name="Sandve S.R."/>
            <person name="Heier L."/>
            <person name="Spannagl M."/>
            <person name="Pfeifer M."/>
            <person name="Jakobsen K.S."/>
            <person name="Wulff B.B."/>
            <person name="Steuernagel B."/>
            <person name="Mayer K.F."/>
            <person name="Olsen O.A."/>
        </authorList>
    </citation>
    <scope>NUCLEOTIDE SEQUENCE [LARGE SCALE GENOMIC DNA]</scope>
    <source>
        <strain evidence="3">cv. AL8/78</strain>
    </source>
</reference>
<evidence type="ECO:0000313" key="3">
    <source>
        <dbReference type="Proteomes" id="UP000015105"/>
    </source>
</evidence>
<feature type="signal peptide" evidence="1">
    <location>
        <begin position="1"/>
        <end position="16"/>
    </location>
</feature>
<name>A0A453K0V5_AEGTS</name>
<keyword evidence="1" id="KW-0732">Signal</keyword>
<dbReference type="Gramene" id="AET5Gv20253600.18">
    <property type="protein sequence ID" value="AET5Gv20253600.18"/>
    <property type="gene ID" value="AET5Gv20253600"/>
</dbReference>